<dbReference type="EMBL" id="FLTS01000001">
    <property type="protein sequence ID" value="SBV37575.1"/>
    <property type="molecule type" value="Genomic_DNA"/>
</dbReference>
<accession>A0A1Y5Q8U5</accession>
<evidence type="ECO:0000313" key="1">
    <source>
        <dbReference type="EMBL" id="SBV37575.1"/>
    </source>
</evidence>
<protein>
    <recommendedName>
        <fullName evidence="2">DUF3459 domain-containing protein</fullName>
    </recommendedName>
</protein>
<dbReference type="AlphaFoldDB" id="A0A1Y5Q8U5"/>
<organism evidence="1">
    <name type="scientific">uncultured Stenotrophomonas sp</name>
    <dbReference type="NCBI Taxonomy" id="165438"/>
    <lineage>
        <taxon>Bacteria</taxon>
        <taxon>Pseudomonadati</taxon>
        <taxon>Pseudomonadota</taxon>
        <taxon>Gammaproteobacteria</taxon>
        <taxon>Lysobacterales</taxon>
        <taxon>Lysobacteraceae</taxon>
        <taxon>Stenotrophomonas</taxon>
        <taxon>environmental samples</taxon>
    </lineage>
</organism>
<gene>
    <name evidence="1" type="ORF">STPYR_12511</name>
</gene>
<dbReference type="SUPFAM" id="SSF51011">
    <property type="entry name" value="Glycosyl hydrolase domain"/>
    <property type="match status" value="1"/>
</dbReference>
<reference evidence="1" key="1">
    <citation type="submission" date="2016-03" db="EMBL/GenBank/DDBJ databases">
        <authorList>
            <person name="Ploux O."/>
        </authorList>
    </citation>
    <scope>NUCLEOTIDE SEQUENCE</scope>
    <source>
        <strain evidence="1">UC10</strain>
    </source>
</reference>
<evidence type="ECO:0008006" key="2">
    <source>
        <dbReference type="Google" id="ProtNLM"/>
    </source>
</evidence>
<name>A0A1Y5Q8U5_9GAMM</name>
<proteinExistence type="predicted"/>
<sequence length="112" mass="11581">MAAQAGDPASLLERIRAMLLARRALPASAPQLLPSSSPALLAVALGEGNDRVLMFVNFSGDSHDVAIPPDQAAGGTLLEGNATRLPDGSLRLSRYGYAWLRSGTGTCTSSDS</sequence>